<dbReference type="OrthoDB" id="4062651at2759"/>
<dbReference type="PROSITE" id="PS50011">
    <property type="entry name" value="PROTEIN_KINASE_DOM"/>
    <property type="match status" value="1"/>
</dbReference>
<dbReference type="GO" id="GO:0005524">
    <property type="term" value="F:ATP binding"/>
    <property type="evidence" value="ECO:0007669"/>
    <property type="project" value="UniProtKB-KW"/>
</dbReference>
<dbReference type="InterPro" id="IPR011009">
    <property type="entry name" value="Kinase-like_dom_sf"/>
</dbReference>
<keyword evidence="7" id="KW-1185">Reference proteome</keyword>
<name>A0A6A6FFL2_9PEZI</name>
<keyword evidence="4" id="KW-0067">ATP-binding</keyword>
<evidence type="ECO:0000256" key="1">
    <source>
        <dbReference type="ARBA" id="ARBA00022679"/>
    </source>
</evidence>
<organism evidence="6 7">
    <name type="scientific">Cercospora zeae-maydis SCOH1-5</name>
    <dbReference type="NCBI Taxonomy" id="717836"/>
    <lineage>
        <taxon>Eukaryota</taxon>
        <taxon>Fungi</taxon>
        <taxon>Dikarya</taxon>
        <taxon>Ascomycota</taxon>
        <taxon>Pezizomycotina</taxon>
        <taxon>Dothideomycetes</taxon>
        <taxon>Dothideomycetidae</taxon>
        <taxon>Mycosphaerellales</taxon>
        <taxon>Mycosphaerellaceae</taxon>
        <taxon>Cercospora</taxon>
    </lineage>
</organism>
<reference evidence="6" key="1">
    <citation type="journal article" date="2020" name="Stud. Mycol.">
        <title>101 Dothideomycetes genomes: a test case for predicting lifestyles and emergence of pathogens.</title>
        <authorList>
            <person name="Haridas S."/>
            <person name="Albert R."/>
            <person name="Binder M."/>
            <person name="Bloem J."/>
            <person name="Labutti K."/>
            <person name="Salamov A."/>
            <person name="Andreopoulos B."/>
            <person name="Baker S."/>
            <person name="Barry K."/>
            <person name="Bills G."/>
            <person name="Bluhm B."/>
            <person name="Cannon C."/>
            <person name="Castanera R."/>
            <person name="Culley D."/>
            <person name="Daum C."/>
            <person name="Ezra D."/>
            <person name="Gonzalez J."/>
            <person name="Henrissat B."/>
            <person name="Kuo A."/>
            <person name="Liang C."/>
            <person name="Lipzen A."/>
            <person name="Lutzoni F."/>
            <person name="Magnuson J."/>
            <person name="Mondo S."/>
            <person name="Nolan M."/>
            <person name="Ohm R."/>
            <person name="Pangilinan J."/>
            <person name="Park H.-J."/>
            <person name="Ramirez L."/>
            <person name="Alfaro M."/>
            <person name="Sun H."/>
            <person name="Tritt A."/>
            <person name="Yoshinaga Y."/>
            <person name="Zwiers L.-H."/>
            <person name="Turgeon B."/>
            <person name="Goodwin S."/>
            <person name="Spatafora J."/>
            <person name="Crous P."/>
            <person name="Grigoriev I."/>
        </authorList>
    </citation>
    <scope>NUCLEOTIDE SEQUENCE</scope>
    <source>
        <strain evidence="6">SCOH1-5</strain>
    </source>
</reference>
<dbReference type="Gene3D" id="1.10.510.10">
    <property type="entry name" value="Transferase(Phosphotransferase) domain 1"/>
    <property type="match status" value="1"/>
</dbReference>
<accession>A0A6A6FFL2</accession>
<dbReference type="AlphaFoldDB" id="A0A6A6FFL2"/>
<evidence type="ECO:0000259" key="5">
    <source>
        <dbReference type="PROSITE" id="PS50011"/>
    </source>
</evidence>
<dbReference type="SMART" id="SM00220">
    <property type="entry name" value="S_TKc"/>
    <property type="match status" value="1"/>
</dbReference>
<gene>
    <name evidence="6" type="ORF">CERZMDRAFT_106105</name>
</gene>
<dbReference type="SUPFAM" id="SSF56112">
    <property type="entry name" value="Protein kinase-like (PK-like)"/>
    <property type="match status" value="1"/>
</dbReference>
<dbReference type="EMBL" id="ML992673">
    <property type="protein sequence ID" value="KAF2212206.1"/>
    <property type="molecule type" value="Genomic_DNA"/>
</dbReference>
<keyword evidence="1" id="KW-0808">Transferase</keyword>
<evidence type="ECO:0000313" key="6">
    <source>
        <dbReference type="EMBL" id="KAF2212206.1"/>
    </source>
</evidence>
<evidence type="ECO:0000256" key="2">
    <source>
        <dbReference type="ARBA" id="ARBA00022741"/>
    </source>
</evidence>
<proteinExistence type="predicted"/>
<dbReference type="InterPro" id="IPR000719">
    <property type="entry name" value="Prot_kinase_dom"/>
</dbReference>
<sequence length="462" mass="52374">MALPKMWTIHSIGLNDKKDTVFALVFSGQHKVIAGVKRVGREPHNFEDAILSMYDDQPEGTSRDRKEHAEKTLLAAIADSEQMRDFTRAALRSSSVLWISTKDGGPRARLTEDTDAYSVFKSCLSPPHGIVAAKNGEKPITLPNKLVPYEQIQYDRPIDSWRMTSSKASISSQPEADFVYKGVTFYQFLVMGVDKFRAEMTPCYREIQMVNYHLKKHPGIIPPAEYLVYVLASEDSSVQLVVGSLYTWLEGGALGDFIDKSVRENRPISLARRAEWCHQLCSAVADLHYRSRAWHQDIKPGNILIDNTNQLKLCDWEQWGGAQFVRAPEVNQELDVQETGETVNGKMQLKYSRYEGAPRQNSAVDPYWNVYPVWIETCPLAAELGEVYSLGKTLWVLLEQVVREPDPMISDYTTIKVCWKSTDIPKSWTDIVDAAIAEDPNARPRLSELVSFWEQEKLGLPL</sequence>
<evidence type="ECO:0000256" key="3">
    <source>
        <dbReference type="ARBA" id="ARBA00022777"/>
    </source>
</evidence>
<dbReference type="PANTHER" id="PTHR43289">
    <property type="entry name" value="MITOGEN-ACTIVATED PROTEIN KINASE KINASE KINASE 20-RELATED"/>
    <property type="match status" value="1"/>
</dbReference>
<keyword evidence="2" id="KW-0547">Nucleotide-binding</keyword>
<dbReference type="Proteomes" id="UP000799539">
    <property type="component" value="Unassembled WGS sequence"/>
</dbReference>
<evidence type="ECO:0000313" key="7">
    <source>
        <dbReference type="Proteomes" id="UP000799539"/>
    </source>
</evidence>
<dbReference type="PANTHER" id="PTHR43289:SF6">
    <property type="entry name" value="SERINE_THREONINE-PROTEIN KINASE NEKL-3"/>
    <property type="match status" value="1"/>
</dbReference>
<feature type="domain" description="Protein kinase" evidence="5">
    <location>
        <begin position="165"/>
        <end position="458"/>
    </location>
</feature>
<keyword evidence="3" id="KW-0418">Kinase</keyword>
<evidence type="ECO:0000256" key="4">
    <source>
        <dbReference type="ARBA" id="ARBA00022840"/>
    </source>
</evidence>
<dbReference type="GO" id="GO:0004674">
    <property type="term" value="F:protein serine/threonine kinase activity"/>
    <property type="evidence" value="ECO:0007669"/>
    <property type="project" value="TreeGrafter"/>
</dbReference>
<dbReference type="Pfam" id="PF00069">
    <property type="entry name" value="Pkinase"/>
    <property type="match status" value="1"/>
</dbReference>
<protein>
    <recommendedName>
        <fullName evidence="5">Protein kinase domain-containing protein</fullName>
    </recommendedName>
</protein>